<organism evidence="1">
    <name type="scientific">marine metagenome</name>
    <dbReference type="NCBI Taxonomy" id="408172"/>
    <lineage>
        <taxon>unclassified sequences</taxon>
        <taxon>metagenomes</taxon>
        <taxon>ecological metagenomes</taxon>
    </lineage>
</organism>
<reference evidence="1" key="1">
    <citation type="submission" date="2018-05" db="EMBL/GenBank/DDBJ databases">
        <authorList>
            <person name="Lanie J.A."/>
            <person name="Ng W.-L."/>
            <person name="Kazmierczak K.M."/>
            <person name="Andrzejewski T.M."/>
            <person name="Davidsen T.M."/>
            <person name="Wayne K.J."/>
            <person name="Tettelin H."/>
            <person name="Glass J.I."/>
            <person name="Rusch D."/>
            <person name="Podicherti R."/>
            <person name="Tsui H.-C.T."/>
            <person name="Winkler M.E."/>
        </authorList>
    </citation>
    <scope>NUCLEOTIDE SEQUENCE</scope>
</reference>
<sequence>MKLLFAIRDDDTSFFTDAMELEDAYGNLWDKIPISLGVIPCDVKTYNRGNQLKFFQESEPIPITENSSLIKFLGESIEKGRLEIMLHGYDHQYKINPDLTRIPEFIWRSDLESRVRKGQTILKDALGVNVTSFVPPSNAIGQRGLKAITKARLNLLGVTGTRSLMRVNPVNLGYALTSRLNRSYPYNVREFVGHKQLMCRSLAPSSNWLRLLSDFEECRKKEGVFIVATHYWESKSKHDTEKRTINDLLLNLIEKANDSGATFVGVEEAFAKEKS</sequence>
<dbReference type="SUPFAM" id="SSF88713">
    <property type="entry name" value="Glycoside hydrolase/deacetylase"/>
    <property type="match status" value="1"/>
</dbReference>
<dbReference type="AlphaFoldDB" id="A0A381WKZ2"/>
<dbReference type="Pfam" id="PF10096">
    <property type="entry name" value="DUF2334"/>
    <property type="match status" value="1"/>
</dbReference>
<evidence type="ECO:0008006" key="2">
    <source>
        <dbReference type="Google" id="ProtNLM"/>
    </source>
</evidence>
<proteinExistence type="predicted"/>
<name>A0A381WKZ2_9ZZZZ</name>
<dbReference type="InterPro" id="IPR018763">
    <property type="entry name" value="DUF2334"/>
</dbReference>
<dbReference type="EMBL" id="UINC01012131">
    <property type="protein sequence ID" value="SVA53149.1"/>
    <property type="molecule type" value="Genomic_DNA"/>
</dbReference>
<dbReference type="GO" id="GO:0005975">
    <property type="term" value="P:carbohydrate metabolic process"/>
    <property type="evidence" value="ECO:0007669"/>
    <property type="project" value="InterPro"/>
</dbReference>
<accession>A0A381WKZ2</accession>
<protein>
    <recommendedName>
        <fullName evidence="2">NodB homology domain-containing protein</fullName>
    </recommendedName>
</protein>
<evidence type="ECO:0000313" key="1">
    <source>
        <dbReference type="EMBL" id="SVA53149.1"/>
    </source>
</evidence>
<gene>
    <name evidence="1" type="ORF">METZ01_LOCUS106003</name>
</gene>
<dbReference type="InterPro" id="IPR011330">
    <property type="entry name" value="Glyco_hydro/deAcase_b/a-brl"/>
</dbReference>
<dbReference type="Gene3D" id="3.20.20.370">
    <property type="entry name" value="Glycoside hydrolase/deacetylase"/>
    <property type="match status" value="1"/>
</dbReference>